<keyword evidence="3" id="KW-1185">Reference proteome</keyword>
<proteinExistence type="predicted"/>
<keyword evidence="1" id="KW-0812">Transmembrane</keyword>
<evidence type="ECO:0000313" key="2">
    <source>
        <dbReference type="EMBL" id="MDT1061167.1"/>
    </source>
</evidence>
<sequence>MSYRVETAICAACWLGMACLIVWTWINNAEAMIEALTGRPFECLQLTPDECVARMEAW</sequence>
<dbReference type="RefSeq" id="WP_311758271.1">
    <property type="nucleotide sequence ID" value="NZ_JAVRQI010000003.1"/>
</dbReference>
<accession>A0ABU3EAB9</accession>
<protein>
    <submittedName>
        <fullName evidence="2">Uncharacterized protein</fullName>
    </submittedName>
</protein>
<dbReference type="Proteomes" id="UP001251085">
    <property type="component" value="Unassembled WGS sequence"/>
</dbReference>
<evidence type="ECO:0000256" key="1">
    <source>
        <dbReference type="SAM" id="Phobius"/>
    </source>
</evidence>
<name>A0ABU3EAB9_9RHOB</name>
<organism evidence="2 3">
    <name type="scientific">Paracoccus broussonetiae</name>
    <dbReference type="NCBI Taxonomy" id="3075834"/>
    <lineage>
        <taxon>Bacteria</taxon>
        <taxon>Pseudomonadati</taxon>
        <taxon>Pseudomonadota</taxon>
        <taxon>Alphaproteobacteria</taxon>
        <taxon>Rhodobacterales</taxon>
        <taxon>Paracoccaceae</taxon>
        <taxon>Paracoccus</taxon>
    </lineage>
</organism>
<feature type="transmembrane region" description="Helical" evidence="1">
    <location>
        <begin position="7"/>
        <end position="26"/>
    </location>
</feature>
<evidence type="ECO:0000313" key="3">
    <source>
        <dbReference type="Proteomes" id="UP001251085"/>
    </source>
</evidence>
<dbReference type="PROSITE" id="PS51257">
    <property type="entry name" value="PROKAR_LIPOPROTEIN"/>
    <property type="match status" value="1"/>
</dbReference>
<comment type="caution">
    <text evidence="2">The sequence shown here is derived from an EMBL/GenBank/DDBJ whole genome shotgun (WGS) entry which is preliminary data.</text>
</comment>
<keyword evidence="1" id="KW-1133">Transmembrane helix</keyword>
<reference evidence="3" key="1">
    <citation type="submission" date="2023-07" db="EMBL/GenBank/DDBJ databases">
        <title>Characterization of two Paracoccaceae strains isolated from Phycosphere and proposal of Xinfangfangia lacusdiani sp. nov.</title>
        <authorList>
            <person name="Deng Y."/>
            <person name="Zhang Y.Q."/>
        </authorList>
    </citation>
    <scope>NUCLEOTIDE SEQUENCE [LARGE SCALE GENOMIC DNA]</scope>
    <source>
        <strain evidence="3">CPCC 101403</strain>
    </source>
</reference>
<dbReference type="EMBL" id="JAVRQI010000003">
    <property type="protein sequence ID" value="MDT1061167.1"/>
    <property type="molecule type" value="Genomic_DNA"/>
</dbReference>
<gene>
    <name evidence="2" type="ORF">RM190_04800</name>
</gene>
<keyword evidence="1" id="KW-0472">Membrane</keyword>